<organism evidence="6 7">
    <name type="scientific">Rhizorhabdus histidinilytica</name>
    <dbReference type="NCBI Taxonomy" id="439228"/>
    <lineage>
        <taxon>Bacteria</taxon>
        <taxon>Pseudomonadati</taxon>
        <taxon>Pseudomonadota</taxon>
        <taxon>Alphaproteobacteria</taxon>
        <taxon>Sphingomonadales</taxon>
        <taxon>Sphingomonadaceae</taxon>
        <taxon>Rhizorhabdus</taxon>
    </lineage>
</organism>
<dbReference type="STRING" id="439228.SAMN06295920_10899"/>
<dbReference type="EMBL" id="FUYM01000008">
    <property type="protein sequence ID" value="SKB90695.1"/>
    <property type="molecule type" value="Genomic_DNA"/>
</dbReference>
<dbReference type="InterPro" id="IPR009056">
    <property type="entry name" value="Cyt_c-like_dom"/>
</dbReference>
<dbReference type="GO" id="GO:0020037">
    <property type="term" value="F:heme binding"/>
    <property type="evidence" value="ECO:0007669"/>
    <property type="project" value="InterPro"/>
</dbReference>
<dbReference type="SUPFAM" id="SSF46626">
    <property type="entry name" value="Cytochrome c"/>
    <property type="match status" value="1"/>
</dbReference>
<keyword evidence="1 4" id="KW-0349">Heme</keyword>
<evidence type="ECO:0000256" key="3">
    <source>
        <dbReference type="ARBA" id="ARBA00023004"/>
    </source>
</evidence>
<dbReference type="InterPro" id="IPR036909">
    <property type="entry name" value="Cyt_c-like_dom_sf"/>
</dbReference>
<accession>A0A1T5F3C8</accession>
<dbReference type="Gene3D" id="1.10.760.10">
    <property type="entry name" value="Cytochrome c-like domain"/>
    <property type="match status" value="1"/>
</dbReference>
<dbReference type="AlphaFoldDB" id="A0A1T5F3C8"/>
<keyword evidence="3 4" id="KW-0408">Iron</keyword>
<dbReference type="PROSITE" id="PS51007">
    <property type="entry name" value="CYTC"/>
    <property type="match status" value="1"/>
</dbReference>
<dbReference type="Proteomes" id="UP000189818">
    <property type="component" value="Unassembled WGS sequence"/>
</dbReference>
<name>A0A1T5F3C8_9SPHN</name>
<sequence length="142" mass="15422">MADRHCYVLMRMAESDVIGAYALMMSRSSRRSAAVLLGLFCLFAAQAATARSDRLAREGHALAVKRCGACHATEMTGASPLAAAPPFRSLAYRYPVETLDEALAEGIVVGHPDMPSDPWEPADIKRFIAYLEKIGPKPAKTR</sequence>
<evidence type="ECO:0000313" key="7">
    <source>
        <dbReference type="Proteomes" id="UP000189818"/>
    </source>
</evidence>
<feature type="domain" description="Cytochrome c" evidence="5">
    <location>
        <begin position="54"/>
        <end position="135"/>
    </location>
</feature>
<keyword evidence="2 4" id="KW-0479">Metal-binding</keyword>
<evidence type="ECO:0000256" key="4">
    <source>
        <dbReference type="PROSITE-ProRule" id="PRU00433"/>
    </source>
</evidence>
<keyword evidence="7" id="KW-1185">Reference proteome</keyword>
<evidence type="ECO:0000256" key="1">
    <source>
        <dbReference type="ARBA" id="ARBA00022617"/>
    </source>
</evidence>
<evidence type="ECO:0000313" key="6">
    <source>
        <dbReference type="EMBL" id="SKB90695.1"/>
    </source>
</evidence>
<dbReference type="GO" id="GO:0046872">
    <property type="term" value="F:metal ion binding"/>
    <property type="evidence" value="ECO:0007669"/>
    <property type="project" value="UniProtKB-KW"/>
</dbReference>
<dbReference type="GO" id="GO:0009055">
    <property type="term" value="F:electron transfer activity"/>
    <property type="evidence" value="ECO:0007669"/>
    <property type="project" value="InterPro"/>
</dbReference>
<evidence type="ECO:0000259" key="5">
    <source>
        <dbReference type="PROSITE" id="PS51007"/>
    </source>
</evidence>
<reference evidence="7" key="1">
    <citation type="submission" date="2017-02" db="EMBL/GenBank/DDBJ databases">
        <authorList>
            <person name="Varghese N."/>
            <person name="Submissions S."/>
        </authorList>
    </citation>
    <scope>NUCLEOTIDE SEQUENCE [LARGE SCALE GENOMIC DNA]</scope>
    <source>
        <strain evidence="7">UM2</strain>
    </source>
</reference>
<protein>
    <submittedName>
        <fullName evidence="6">Cytochrome c, mono-and diheme variants</fullName>
    </submittedName>
</protein>
<evidence type="ECO:0000256" key="2">
    <source>
        <dbReference type="ARBA" id="ARBA00022723"/>
    </source>
</evidence>
<dbReference type="Pfam" id="PF00034">
    <property type="entry name" value="Cytochrom_C"/>
    <property type="match status" value="1"/>
</dbReference>
<proteinExistence type="predicted"/>
<gene>
    <name evidence="6" type="ORF">SAMN06295920_10899</name>
</gene>